<dbReference type="GO" id="GO:0006355">
    <property type="term" value="P:regulation of DNA-templated transcription"/>
    <property type="evidence" value="ECO:0007669"/>
    <property type="project" value="InterPro"/>
</dbReference>
<dbReference type="GO" id="GO:0003677">
    <property type="term" value="F:DNA binding"/>
    <property type="evidence" value="ECO:0007669"/>
    <property type="project" value="InterPro"/>
</dbReference>
<dbReference type="Gene3D" id="1.10.260.40">
    <property type="entry name" value="lambda repressor-like DNA-binding domains"/>
    <property type="match status" value="1"/>
</dbReference>
<dbReference type="STRING" id="425504.SAMN05216206_2778"/>
<gene>
    <name evidence="1" type="ORF">SAMN05216206_2778</name>
</gene>
<evidence type="ECO:0000313" key="1">
    <source>
        <dbReference type="EMBL" id="SFI70063.1"/>
    </source>
</evidence>
<dbReference type="SUPFAM" id="SSF47413">
    <property type="entry name" value="lambda repressor-like DNA-binding domains"/>
    <property type="match status" value="1"/>
</dbReference>
<dbReference type="RefSeq" id="WP_090242863.1">
    <property type="nucleotide sequence ID" value="NZ_FOQL01000003.1"/>
</dbReference>
<organism evidence="1 2">
    <name type="scientific">Pseudomonas guineae</name>
    <dbReference type="NCBI Taxonomy" id="425504"/>
    <lineage>
        <taxon>Bacteria</taxon>
        <taxon>Pseudomonadati</taxon>
        <taxon>Pseudomonadota</taxon>
        <taxon>Gammaproteobacteria</taxon>
        <taxon>Pseudomonadales</taxon>
        <taxon>Pseudomonadaceae</taxon>
        <taxon>Pseudomonas</taxon>
    </lineage>
</organism>
<accession>A0A1I3KC83</accession>
<sequence>MITTDKARKNEAAILKALASLGQARLADLMGVSESLVSRQKSDGHLAKTAEMLAHLGLKVVPVGMKCFDPEYVEHLRALAQIGLKQPCLSQELEWEE</sequence>
<protein>
    <submittedName>
        <fullName evidence="1">Bacteriophage CII protein</fullName>
    </submittedName>
</protein>
<reference evidence="2" key="1">
    <citation type="submission" date="2016-10" db="EMBL/GenBank/DDBJ databases">
        <authorList>
            <person name="Varghese N."/>
            <person name="Submissions S."/>
        </authorList>
    </citation>
    <scope>NUCLEOTIDE SEQUENCE [LARGE SCALE GENOMIC DNA]</scope>
    <source>
        <strain evidence="2">LMG 24016</strain>
    </source>
</reference>
<evidence type="ECO:0000313" key="2">
    <source>
        <dbReference type="Proteomes" id="UP000243606"/>
    </source>
</evidence>
<dbReference type="InterPro" id="IPR007933">
    <property type="entry name" value="Transcrpt_activ_CII"/>
</dbReference>
<dbReference type="Proteomes" id="UP000243606">
    <property type="component" value="Unassembled WGS sequence"/>
</dbReference>
<dbReference type="Pfam" id="PF05269">
    <property type="entry name" value="Phage_CII"/>
    <property type="match status" value="1"/>
</dbReference>
<dbReference type="AlphaFoldDB" id="A0A1I3KC83"/>
<dbReference type="OrthoDB" id="6658868at2"/>
<proteinExistence type="predicted"/>
<dbReference type="EMBL" id="FOQL01000003">
    <property type="protein sequence ID" value="SFI70063.1"/>
    <property type="molecule type" value="Genomic_DNA"/>
</dbReference>
<name>A0A1I3KC83_9PSED</name>
<keyword evidence="2" id="KW-1185">Reference proteome</keyword>
<dbReference type="InterPro" id="IPR010982">
    <property type="entry name" value="Lambda_DNA-bd_dom_sf"/>
</dbReference>